<protein>
    <submittedName>
        <fullName evidence="2">Uncharacterized protein</fullName>
    </submittedName>
</protein>
<proteinExistence type="predicted"/>
<keyword evidence="3" id="KW-1185">Reference proteome</keyword>
<dbReference type="Proteomes" id="UP000821866">
    <property type="component" value="Chromosome 2"/>
</dbReference>
<feature type="compositionally biased region" description="Acidic residues" evidence="1">
    <location>
        <begin position="478"/>
        <end position="488"/>
    </location>
</feature>
<sequence length="551" mass="61153">MDGMEFDKLIEQGKAFGFVGKELYNFVEKERNRLKEERDAERIRYRQHLEFLMEQERENSRLRIQKEKERLGLCVAQSGLSLDTRTPSSVTDRVTNKQSYQDHVQLLRQKMEDRRRMFETWDARHKGGKETVGAKPLRAGQKLCTVEADIRFASEPTELAAESPVVATKATEGRSDGDEALCLESLVDTEMPSVIDLAQPPCMGVAMAANCDVHSTTGPADEDPCTDGGTESCADAHCELGNVGASSSPRCERRSPEEDACIVQPSVKFPASQGVNKLTENPDCIDVTADETGETSSALQMLQADFSKVSTGQRPKRKRRRTSKRKTKGAKQPRKSLIAKQQSRQRKLRLRFVAFASRVGPYASNRPTDRGVRQAFVRGARKSRPPSLHCPARSAGCMANQCLSAKRHDVARRPVFVERSVDEGMPPGRSTYNHLSSWLTDARNLTNPNTRRRQRCADISGHADEAIVASFVEVSPNDSDEDDMESDNTGDPGRTVAEAAHCVSVMQVFAEKRGLAKKAGSQHNEARVGKYWPPAAISVTTKRAVFKSANR</sequence>
<gene>
    <name evidence="2" type="ORF">HPB51_018519</name>
</gene>
<evidence type="ECO:0000256" key="1">
    <source>
        <dbReference type="SAM" id="MobiDB-lite"/>
    </source>
</evidence>
<accession>A0A9J6EJ20</accession>
<reference evidence="2" key="2">
    <citation type="submission" date="2021-09" db="EMBL/GenBank/DDBJ databases">
        <authorList>
            <person name="Jia N."/>
            <person name="Wang J."/>
            <person name="Shi W."/>
            <person name="Du L."/>
            <person name="Sun Y."/>
            <person name="Zhan W."/>
            <person name="Jiang J."/>
            <person name="Wang Q."/>
            <person name="Zhang B."/>
            <person name="Ji P."/>
            <person name="Sakyi L.B."/>
            <person name="Cui X."/>
            <person name="Yuan T."/>
            <person name="Jiang B."/>
            <person name="Yang W."/>
            <person name="Lam T.T.-Y."/>
            <person name="Chang Q."/>
            <person name="Ding S."/>
            <person name="Wang X."/>
            <person name="Zhu J."/>
            <person name="Ruan X."/>
            <person name="Zhao L."/>
            <person name="Wei J."/>
            <person name="Que T."/>
            <person name="Du C."/>
            <person name="Cheng J."/>
            <person name="Dai P."/>
            <person name="Han X."/>
            <person name="Huang E."/>
            <person name="Gao Y."/>
            <person name="Liu J."/>
            <person name="Shao H."/>
            <person name="Ye R."/>
            <person name="Li L."/>
            <person name="Wei W."/>
            <person name="Wang X."/>
            <person name="Wang C."/>
            <person name="Huo Q."/>
            <person name="Li W."/>
            <person name="Guo W."/>
            <person name="Chen H."/>
            <person name="Chen S."/>
            <person name="Zhou L."/>
            <person name="Zhou L."/>
            <person name="Ni X."/>
            <person name="Tian J."/>
            <person name="Zhou Y."/>
            <person name="Sheng Y."/>
            <person name="Liu T."/>
            <person name="Pan Y."/>
            <person name="Xia L."/>
            <person name="Li J."/>
            <person name="Zhao F."/>
            <person name="Cao W."/>
        </authorList>
    </citation>
    <scope>NUCLEOTIDE SEQUENCE</scope>
    <source>
        <strain evidence="2">Rmic-2018</strain>
        <tissue evidence="2">Larvae</tissue>
    </source>
</reference>
<evidence type="ECO:0000313" key="2">
    <source>
        <dbReference type="EMBL" id="KAH8034008.1"/>
    </source>
</evidence>
<feature type="region of interest" description="Disordered" evidence="1">
    <location>
        <begin position="304"/>
        <end position="345"/>
    </location>
</feature>
<feature type="compositionally biased region" description="Basic residues" evidence="1">
    <location>
        <begin position="314"/>
        <end position="334"/>
    </location>
</feature>
<dbReference type="AlphaFoldDB" id="A0A9J6EJ20"/>
<organism evidence="2 3">
    <name type="scientific">Rhipicephalus microplus</name>
    <name type="common">Cattle tick</name>
    <name type="synonym">Boophilus microplus</name>
    <dbReference type="NCBI Taxonomy" id="6941"/>
    <lineage>
        <taxon>Eukaryota</taxon>
        <taxon>Metazoa</taxon>
        <taxon>Ecdysozoa</taxon>
        <taxon>Arthropoda</taxon>
        <taxon>Chelicerata</taxon>
        <taxon>Arachnida</taxon>
        <taxon>Acari</taxon>
        <taxon>Parasitiformes</taxon>
        <taxon>Ixodida</taxon>
        <taxon>Ixodoidea</taxon>
        <taxon>Ixodidae</taxon>
        <taxon>Rhipicephalinae</taxon>
        <taxon>Rhipicephalus</taxon>
        <taxon>Boophilus</taxon>
    </lineage>
</organism>
<evidence type="ECO:0000313" key="3">
    <source>
        <dbReference type="Proteomes" id="UP000821866"/>
    </source>
</evidence>
<dbReference type="EMBL" id="JABSTU010000004">
    <property type="protein sequence ID" value="KAH8034008.1"/>
    <property type="molecule type" value="Genomic_DNA"/>
</dbReference>
<comment type="caution">
    <text evidence="2">The sequence shown here is derived from an EMBL/GenBank/DDBJ whole genome shotgun (WGS) entry which is preliminary data.</text>
</comment>
<name>A0A9J6EJ20_RHIMP</name>
<feature type="region of interest" description="Disordered" evidence="1">
    <location>
        <begin position="475"/>
        <end position="494"/>
    </location>
</feature>
<reference evidence="2" key="1">
    <citation type="journal article" date="2020" name="Cell">
        <title>Large-Scale Comparative Analyses of Tick Genomes Elucidate Their Genetic Diversity and Vector Capacities.</title>
        <authorList>
            <consortium name="Tick Genome and Microbiome Consortium (TIGMIC)"/>
            <person name="Jia N."/>
            <person name="Wang J."/>
            <person name="Shi W."/>
            <person name="Du L."/>
            <person name="Sun Y."/>
            <person name="Zhan W."/>
            <person name="Jiang J.F."/>
            <person name="Wang Q."/>
            <person name="Zhang B."/>
            <person name="Ji P."/>
            <person name="Bell-Sakyi L."/>
            <person name="Cui X.M."/>
            <person name="Yuan T.T."/>
            <person name="Jiang B.G."/>
            <person name="Yang W.F."/>
            <person name="Lam T.T."/>
            <person name="Chang Q.C."/>
            <person name="Ding S.J."/>
            <person name="Wang X.J."/>
            <person name="Zhu J.G."/>
            <person name="Ruan X.D."/>
            <person name="Zhao L."/>
            <person name="Wei J.T."/>
            <person name="Ye R.Z."/>
            <person name="Que T.C."/>
            <person name="Du C.H."/>
            <person name="Zhou Y.H."/>
            <person name="Cheng J.X."/>
            <person name="Dai P.F."/>
            <person name="Guo W.B."/>
            <person name="Han X.H."/>
            <person name="Huang E.J."/>
            <person name="Li L.F."/>
            <person name="Wei W."/>
            <person name="Gao Y.C."/>
            <person name="Liu J.Z."/>
            <person name="Shao H.Z."/>
            <person name="Wang X."/>
            <person name="Wang C.C."/>
            <person name="Yang T.C."/>
            <person name="Huo Q.B."/>
            <person name="Li W."/>
            <person name="Chen H.Y."/>
            <person name="Chen S.E."/>
            <person name="Zhou L.G."/>
            <person name="Ni X.B."/>
            <person name="Tian J.H."/>
            <person name="Sheng Y."/>
            <person name="Liu T."/>
            <person name="Pan Y.S."/>
            <person name="Xia L.Y."/>
            <person name="Li J."/>
            <person name="Zhao F."/>
            <person name="Cao W.C."/>
        </authorList>
    </citation>
    <scope>NUCLEOTIDE SEQUENCE</scope>
    <source>
        <strain evidence="2">Rmic-2018</strain>
    </source>
</reference>